<dbReference type="Gene3D" id="3.40.50.720">
    <property type="entry name" value="NAD(P)-binding Rossmann-like Domain"/>
    <property type="match status" value="1"/>
</dbReference>
<dbReference type="GO" id="GO:0005737">
    <property type="term" value="C:cytoplasm"/>
    <property type="evidence" value="ECO:0007669"/>
    <property type="project" value="TreeGrafter"/>
</dbReference>
<dbReference type="GO" id="GO:0070403">
    <property type="term" value="F:NAD+ binding"/>
    <property type="evidence" value="ECO:0007669"/>
    <property type="project" value="InterPro"/>
</dbReference>
<dbReference type="AlphaFoldDB" id="Q0PHX6"/>
<dbReference type="InterPro" id="IPR036291">
    <property type="entry name" value="NAD(P)-bd_dom_sf"/>
</dbReference>
<evidence type="ECO:0000313" key="6">
    <source>
        <dbReference type="EMBL" id="ABH03015.1"/>
    </source>
</evidence>
<evidence type="ECO:0000256" key="1">
    <source>
        <dbReference type="ARBA" id="ARBA00001911"/>
    </source>
</evidence>
<evidence type="ECO:0000256" key="2">
    <source>
        <dbReference type="ARBA" id="ARBA00022793"/>
    </source>
</evidence>
<sequence>MDFTPSQPRFRSSNANCSPCELSPGNAISGSWRTLDMMNAIVEQDLDMIVSDRALFEAFRGKVVLITGAAGFLPAYMVEALLLLNRLEPGFGVKVIGVVRRLPRARERFAELLGDPALELIEGDVATWIPTMPVDYVIHAASQASPKYYGADPVGTILPNVLGTHRLLEHCAHNPVSGFLFFSSGEVYGQVDDARMPMDETCYGFLDPMAVRSCYGESKRLGETLCVSYWHQYGVAAKVVRPFHTYGPGMDLADGRSFADFVAAIVRRKNIELKSDGTAQRPFCYLADAIRGFFLVLVRGESGKAYNVGNPHAEISIGQLAELMVGLYPELGLRVDRIGDRQPTGYLKSPIARNCPDIRRIEALGWHPQIGLEEGFRRTVESFLVG</sequence>
<evidence type="ECO:0000259" key="5">
    <source>
        <dbReference type="Pfam" id="PF01370"/>
    </source>
</evidence>
<dbReference type="GO" id="GO:0042732">
    <property type="term" value="P:D-xylose metabolic process"/>
    <property type="evidence" value="ECO:0007669"/>
    <property type="project" value="InterPro"/>
</dbReference>
<keyword evidence="2" id="KW-0210">Decarboxylase</keyword>
<proteinExistence type="predicted"/>
<comment type="cofactor">
    <cofactor evidence="1">
        <name>NAD(+)</name>
        <dbReference type="ChEBI" id="CHEBI:57540"/>
    </cofactor>
</comment>
<dbReference type="Pfam" id="PF01370">
    <property type="entry name" value="Epimerase"/>
    <property type="match status" value="1"/>
</dbReference>
<dbReference type="GO" id="GO:0048040">
    <property type="term" value="F:UDP-glucuronate decarboxylase activity"/>
    <property type="evidence" value="ECO:0007669"/>
    <property type="project" value="TreeGrafter"/>
</dbReference>
<reference evidence="6" key="1">
    <citation type="submission" date="2006-06" db="EMBL/GenBank/DDBJ databases">
        <title>LGLA, the large glycolipid of Spirochaeta aurantia.</title>
        <authorList>
            <person name="Paul C.J."/>
            <person name="Vinogradov E."/>
            <person name="Tapping R.I."/>
            <person name="Perry M.B."/>
            <person name="Moyles D."/>
            <person name="Kropinski A.M."/>
        </authorList>
    </citation>
    <scope>NUCLEOTIDE SEQUENCE</scope>
</reference>
<dbReference type="EMBL" id="DQ832182">
    <property type="protein sequence ID" value="ABH03015.1"/>
    <property type="molecule type" value="Genomic_DNA"/>
</dbReference>
<dbReference type="PANTHER" id="PTHR43078">
    <property type="entry name" value="UDP-GLUCURONIC ACID DECARBOXYLASE-RELATED"/>
    <property type="match status" value="1"/>
</dbReference>
<evidence type="ECO:0000256" key="4">
    <source>
        <dbReference type="ARBA" id="ARBA00023239"/>
    </source>
</evidence>
<name>Q0PHX6_SPIAU</name>
<evidence type="ECO:0000256" key="3">
    <source>
        <dbReference type="ARBA" id="ARBA00023027"/>
    </source>
</evidence>
<dbReference type="InterPro" id="IPR044516">
    <property type="entry name" value="UXS-like"/>
</dbReference>
<protein>
    <submittedName>
        <fullName evidence="6">SpaW</fullName>
    </submittedName>
</protein>
<organism evidence="6">
    <name type="scientific">Spirochaeta aurantia</name>
    <dbReference type="NCBI Taxonomy" id="147"/>
    <lineage>
        <taxon>Bacteria</taxon>
        <taxon>Pseudomonadati</taxon>
        <taxon>Spirochaetota</taxon>
        <taxon>Spirochaetia</taxon>
        <taxon>Spirochaetales</taxon>
        <taxon>Spirochaetaceae</taxon>
        <taxon>Spirochaeta</taxon>
    </lineage>
</organism>
<dbReference type="InterPro" id="IPR001509">
    <property type="entry name" value="Epimerase_deHydtase"/>
</dbReference>
<feature type="domain" description="NAD-dependent epimerase/dehydratase" evidence="5">
    <location>
        <begin position="64"/>
        <end position="309"/>
    </location>
</feature>
<dbReference type="SUPFAM" id="SSF51735">
    <property type="entry name" value="NAD(P)-binding Rossmann-fold domains"/>
    <property type="match status" value="1"/>
</dbReference>
<dbReference type="PANTHER" id="PTHR43078:SF7">
    <property type="entry name" value="UDP-GLUCURONATE DECARBOXYLASE"/>
    <property type="match status" value="1"/>
</dbReference>
<keyword evidence="3" id="KW-0520">NAD</keyword>
<accession>Q0PHX6</accession>
<keyword evidence="4" id="KW-0456">Lyase</keyword>